<dbReference type="CDD" id="cd00033">
    <property type="entry name" value="CCP"/>
    <property type="match status" value="8"/>
</dbReference>
<organism evidence="23 24">
    <name type="scientific">Acropora cervicornis</name>
    <name type="common">Staghorn coral</name>
    <dbReference type="NCBI Taxonomy" id="6130"/>
    <lineage>
        <taxon>Eukaryota</taxon>
        <taxon>Metazoa</taxon>
        <taxon>Cnidaria</taxon>
        <taxon>Anthozoa</taxon>
        <taxon>Hexacorallia</taxon>
        <taxon>Scleractinia</taxon>
        <taxon>Astrocoeniina</taxon>
        <taxon>Acroporidae</taxon>
        <taxon>Acropora</taxon>
    </lineage>
</organism>
<name>A0AAD9QKR3_ACRCE</name>
<dbReference type="SMART" id="SM01411">
    <property type="entry name" value="Ephrin_rec_like"/>
    <property type="match status" value="3"/>
</dbReference>
<dbReference type="PANTHER" id="PTHR46393:SF7">
    <property type="entry name" value="COMPLEMENT C2"/>
    <property type="match status" value="1"/>
</dbReference>
<evidence type="ECO:0000256" key="7">
    <source>
        <dbReference type="ARBA" id="ARBA00022737"/>
    </source>
</evidence>
<evidence type="ECO:0000256" key="5">
    <source>
        <dbReference type="ARBA" id="ARBA00022692"/>
    </source>
</evidence>
<dbReference type="InterPro" id="IPR000859">
    <property type="entry name" value="CUB_dom"/>
</dbReference>
<dbReference type="CDD" id="cd01450">
    <property type="entry name" value="vWFA_subfamily_ECM"/>
    <property type="match status" value="1"/>
</dbReference>
<dbReference type="Pfam" id="PF07645">
    <property type="entry name" value="EGF_CA"/>
    <property type="match status" value="1"/>
</dbReference>
<dbReference type="CDD" id="cd00041">
    <property type="entry name" value="CUB"/>
    <property type="match status" value="2"/>
</dbReference>
<feature type="disulfide bond" evidence="14">
    <location>
        <begin position="1112"/>
        <end position="1121"/>
    </location>
</feature>
<dbReference type="Pfam" id="PF00008">
    <property type="entry name" value="EGF"/>
    <property type="match status" value="4"/>
</dbReference>
<feature type="domain" description="EGF-like" evidence="18">
    <location>
        <begin position="932"/>
        <end position="968"/>
    </location>
</feature>
<dbReference type="SUPFAM" id="SSF49854">
    <property type="entry name" value="Spermadhesin, CUB domain"/>
    <property type="match status" value="2"/>
</dbReference>
<keyword evidence="10" id="KW-0472">Membrane</keyword>
<proteinExistence type="predicted"/>
<evidence type="ECO:0000256" key="12">
    <source>
        <dbReference type="ARBA" id="ARBA00023170"/>
    </source>
</evidence>
<dbReference type="PROSITE" id="PS50825">
    <property type="entry name" value="HYR"/>
    <property type="match status" value="1"/>
</dbReference>
<keyword evidence="8" id="KW-0106">Calcium</keyword>
<dbReference type="PRINTS" id="PR00895">
    <property type="entry name" value="PENTAXIN"/>
</dbReference>
<dbReference type="SUPFAM" id="SSF57184">
    <property type="entry name" value="Growth factor receptor domain"/>
    <property type="match status" value="2"/>
</dbReference>
<feature type="disulfide bond" evidence="14">
    <location>
        <begin position="1034"/>
        <end position="1043"/>
    </location>
</feature>
<evidence type="ECO:0000259" key="20">
    <source>
        <dbReference type="PROSITE" id="PS50825"/>
    </source>
</evidence>
<feature type="disulfide bond" evidence="15">
    <location>
        <begin position="1794"/>
        <end position="1821"/>
    </location>
</feature>
<feature type="domain" description="CUB" evidence="16">
    <location>
        <begin position="2115"/>
        <end position="2223"/>
    </location>
</feature>
<dbReference type="InterPro" id="IPR049883">
    <property type="entry name" value="NOTCH1_EGF-like"/>
</dbReference>
<dbReference type="Gene3D" id="2.60.120.290">
    <property type="entry name" value="Spermadhesin, CUB domain"/>
    <property type="match status" value="2"/>
</dbReference>
<dbReference type="InterPro" id="IPR008979">
    <property type="entry name" value="Galactose-bd-like_sf"/>
</dbReference>
<dbReference type="FunFam" id="2.10.25.10:FF:000143">
    <property type="entry name" value="Protein crumbs 1"/>
    <property type="match status" value="1"/>
</dbReference>
<dbReference type="PROSITE" id="PS01180">
    <property type="entry name" value="CUB"/>
    <property type="match status" value="2"/>
</dbReference>
<evidence type="ECO:0000313" key="23">
    <source>
        <dbReference type="EMBL" id="KAK2563081.1"/>
    </source>
</evidence>
<evidence type="ECO:0000256" key="3">
    <source>
        <dbReference type="ARBA" id="ARBA00022583"/>
    </source>
</evidence>
<comment type="caution">
    <text evidence="14">Lacks conserved residue(s) required for the propagation of feature annotation.</text>
</comment>
<reference evidence="23" key="2">
    <citation type="journal article" date="2023" name="Science">
        <title>Genomic signatures of disease resistance in endangered staghorn corals.</title>
        <authorList>
            <person name="Vollmer S.V."/>
            <person name="Selwyn J.D."/>
            <person name="Despard B.A."/>
            <person name="Roesel C.L."/>
        </authorList>
    </citation>
    <scope>NUCLEOTIDE SEQUENCE</scope>
    <source>
        <strain evidence="23">K2</strain>
    </source>
</reference>
<feature type="domain" description="EGF-like" evidence="18">
    <location>
        <begin position="1046"/>
        <end position="1082"/>
    </location>
</feature>
<dbReference type="FunFam" id="2.10.25.10:FF:000117">
    <property type="entry name" value="Delta-like protein"/>
    <property type="match status" value="1"/>
</dbReference>
<dbReference type="FunFam" id="2.10.25.10:FF:000066">
    <property type="entry name" value="FAT atypical cadherin 4"/>
    <property type="match status" value="1"/>
</dbReference>
<feature type="domain" description="Sushi" evidence="21">
    <location>
        <begin position="2055"/>
        <end position="2112"/>
    </location>
</feature>
<dbReference type="FunFam" id="2.60.120.200:FF:000012">
    <property type="entry name" value="neuronal pentraxin receptor"/>
    <property type="match status" value="1"/>
</dbReference>
<keyword evidence="4 15" id="KW-0768">Sushi</keyword>
<dbReference type="InterPro" id="IPR013032">
    <property type="entry name" value="EGF-like_CS"/>
</dbReference>
<dbReference type="Gene3D" id="2.60.120.200">
    <property type="match status" value="1"/>
</dbReference>
<feature type="domain" description="EGF-like" evidence="18">
    <location>
        <begin position="1008"/>
        <end position="1044"/>
    </location>
</feature>
<feature type="domain" description="Sushi" evidence="21">
    <location>
        <begin position="1999"/>
        <end position="2053"/>
    </location>
</feature>
<evidence type="ECO:0000256" key="4">
    <source>
        <dbReference type="ARBA" id="ARBA00022659"/>
    </source>
</evidence>
<dbReference type="InterPro" id="IPR035914">
    <property type="entry name" value="Sperma_CUB_dom_sf"/>
</dbReference>
<dbReference type="PROSITE" id="PS01187">
    <property type="entry name" value="EGF_CA"/>
    <property type="match status" value="3"/>
</dbReference>
<dbReference type="InterPro" id="IPR018097">
    <property type="entry name" value="EGF_Ca-bd_CS"/>
</dbReference>
<keyword evidence="3" id="KW-0254">Endocytosis</keyword>
<evidence type="ECO:0000256" key="2">
    <source>
        <dbReference type="ARBA" id="ARBA00022536"/>
    </source>
</evidence>
<comment type="caution">
    <text evidence="23">The sequence shown here is derived from an EMBL/GenBank/DDBJ whole genome shotgun (WGS) entry which is preliminary data.</text>
</comment>
<evidence type="ECO:0000256" key="9">
    <source>
        <dbReference type="ARBA" id="ARBA00022989"/>
    </source>
</evidence>
<dbReference type="SMART" id="SM00327">
    <property type="entry name" value="VWA"/>
    <property type="match status" value="1"/>
</dbReference>
<dbReference type="Gene3D" id="2.10.25.10">
    <property type="entry name" value="Laminin"/>
    <property type="match status" value="9"/>
</dbReference>
<keyword evidence="11 14" id="KW-1015">Disulfide bond</keyword>
<dbReference type="InterPro" id="IPR003410">
    <property type="entry name" value="HYR_dom"/>
</dbReference>
<feature type="disulfide bond" evidence="14">
    <location>
        <begin position="996"/>
        <end position="1005"/>
    </location>
</feature>
<evidence type="ECO:0000259" key="16">
    <source>
        <dbReference type="PROSITE" id="PS01180"/>
    </source>
</evidence>
<feature type="domain" description="EGF-like" evidence="18">
    <location>
        <begin position="1654"/>
        <end position="1691"/>
    </location>
</feature>
<dbReference type="PROSITE" id="PS51828">
    <property type="entry name" value="PTX_2"/>
    <property type="match status" value="1"/>
</dbReference>
<dbReference type="PROSITE" id="PS50026">
    <property type="entry name" value="EGF_3"/>
    <property type="match status" value="8"/>
</dbReference>
<dbReference type="PROSITE" id="PS00022">
    <property type="entry name" value="EGF_1"/>
    <property type="match status" value="5"/>
</dbReference>
<feature type="domain" description="Sushi" evidence="21">
    <location>
        <begin position="1824"/>
        <end position="1888"/>
    </location>
</feature>
<keyword evidence="2 14" id="KW-0245">EGF-like domain</keyword>
<evidence type="ECO:0000256" key="15">
    <source>
        <dbReference type="PROSITE-ProRule" id="PRU00302"/>
    </source>
</evidence>
<dbReference type="Pfam" id="PF02494">
    <property type="entry name" value="HYR"/>
    <property type="match status" value="1"/>
</dbReference>
<feature type="disulfide bond" evidence="15">
    <location>
        <begin position="2083"/>
        <end position="2110"/>
    </location>
</feature>
<evidence type="ECO:0000256" key="14">
    <source>
        <dbReference type="PROSITE-ProRule" id="PRU00076"/>
    </source>
</evidence>
<dbReference type="FunFam" id="2.10.50.10:FF:000018">
    <property type="entry name" value="Sushi, von Willebrand factor type A, EGF and pentraxin domain-containing 1"/>
    <property type="match status" value="1"/>
</dbReference>
<comment type="subcellular location">
    <subcellularLocation>
        <location evidence="1">Membrane</location>
        <topology evidence="1">Single-pass type I membrane protein</topology>
    </subcellularLocation>
</comment>
<dbReference type="SUPFAM" id="SSF53300">
    <property type="entry name" value="vWA-like"/>
    <property type="match status" value="1"/>
</dbReference>
<dbReference type="SUPFAM" id="SSF57535">
    <property type="entry name" value="Complement control module/SCR domain"/>
    <property type="match status" value="8"/>
</dbReference>
<evidence type="ECO:0000256" key="6">
    <source>
        <dbReference type="ARBA" id="ARBA00022729"/>
    </source>
</evidence>
<dbReference type="SMART" id="SM00032">
    <property type="entry name" value="CCP"/>
    <property type="match status" value="8"/>
</dbReference>
<feature type="disulfide bond" evidence="14">
    <location>
        <begin position="958"/>
        <end position="967"/>
    </location>
</feature>
<feature type="domain" description="EGF-like" evidence="18">
    <location>
        <begin position="1124"/>
        <end position="1160"/>
    </location>
</feature>
<feature type="domain" description="HYR" evidence="20">
    <location>
        <begin position="552"/>
        <end position="639"/>
    </location>
</feature>
<feature type="domain" description="VWFA" evidence="19">
    <location>
        <begin position="71"/>
        <end position="257"/>
    </location>
</feature>
<feature type="domain" description="EGF-like" evidence="18">
    <location>
        <begin position="1733"/>
        <end position="1773"/>
    </location>
</feature>
<gene>
    <name evidence="23" type="ORF">P5673_013416</name>
</gene>
<keyword evidence="12" id="KW-0675">Receptor</keyword>
<dbReference type="InterPro" id="IPR011641">
    <property type="entry name" value="Tyr-kin_ephrin_A/B_rcpt-like"/>
</dbReference>
<dbReference type="Pfam" id="PF00092">
    <property type="entry name" value="VWA"/>
    <property type="match status" value="1"/>
</dbReference>
<dbReference type="PANTHER" id="PTHR46393">
    <property type="entry name" value="SUSHI DOMAIN-CONTAINING PROTEIN"/>
    <property type="match status" value="1"/>
</dbReference>
<dbReference type="FunFam" id="2.10.25.10:FF:000031">
    <property type="entry name" value="neurogenic locus notch homolog protein 3"/>
    <property type="match status" value="1"/>
</dbReference>
<keyword evidence="6" id="KW-0732">Signal</keyword>
<evidence type="ECO:0000259" key="22">
    <source>
        <dbReference type="PROSITE" id="PS51828"/>
    </source>
</evidence>
<dbReference type="Pfam" id="PF00431">
    <property type="entry name" value="CUB"/>
    <property type="match status" value="2"/>
</dbReference>
<dbReference type="Pfam" id="PF00754">
    <property type="entry name" value="F5_F8_type_C"/>
    <property type="match status" value="1"/>
</dbReference>
<dbReference type="SUPFAM" id="SSF57196">
    <property type="entry name" value="EGF/Laminin"/>
    <property type="match status" value="6"/>
</dbReference>
<keyword evidence="7" id="KW-0677">Repeat</keyword>
<dbReference type="Pfam" id="PF00084">
    <property type="entry name" value="Sushi"/>
    <property type="match status" value="8"/>
</dbReference>
<dbReference type="SMART" id="SM00042">
    <property type="entry name" value="CUB"/>
    <property type="match status" value="2"/>
</dbReference>
<dbReference type="Gene3D" id="2.60.120.260">
    <property type="entry name" value="Galactose-binding domain-like"/>
    <property type="match status" value="1"/>
</dbReference>
<dbReference type="PROSITE" id="PS50234">
    <property type="entry name" value="VWFA"/>
    <property type="match status" value="1"/>
</dbReference>
<evidence type="ECO:0000313" key="24">
    <source>
        <dbReference type="Proteomes" id="UP001249851"/>
    </source>
</evidence>
<dbReference type="PROSITE" id="PS50022">
    <property type="entry name" value="FA58C_3"/>
    <property type="match status" value="1"/>
</dbReference>
<dbReference type="InterPro" id="IPR001759">
    <property type="entry name" value="PTX_dom"/>
</dbReference>
<feature type="domain" description="Sushi" evidence="21">
    <location>
        <begin position="369"/>
        <end position="432"/>
    </location>
</feature>
<dbReference type="PROSITE" id="PS01186">
    <property type="entry name" value="EGF_2"/>
    <property type="match status" value="6"/>
</dbReference>
<evidence type="ECO:0000259" key="21">
    <source>
        <dbReference type="PROSITE" id="PS50923"/>
    </source>
</evidence>
<dbReference type="SMART" id="SM00179">
    <property type="entry name" value="EGF_CA"/>
    <property type="match status" value="10"/>
</dbReference>
<feature type="domain" description="EGF-like" evidence="18">
    <location>
        <begin position="970"/>
        <end position="1006"/>
    </location>
</feature>
<feature type="domain" description="Pentraxin (PTX)" evidence="22">
    <location>
        <begin position="1156"/>
        <end position="1358"/>
    </location>
</feature>
<feature type="domain" description="F5/8 type C" evidence="17">
    <location>
        <begin position="1416"/>
        <end position="1522"/>
    </location>
</feature>
<reference evidence="23" key="1">
    <citation type="journal article" date="2023" name="G3 (Bethesda)">
        <title>Whole genome assembly and annotation of the endangered Caribbean coral Acropora cervicornis.</title>
        <authorList>
            <person name="Selwyn J.D."/>
            <person name="Vollmer S.V."/>
        </authorList>
    </citation>
    <scope>NUCLEOTIDE SEQUENCE</scope>
    <source>
        <strain evidence="23">K2</strain>
    </source>
</reference>
<feature type="domain" description="Sushi" evidence="21">
    <location>
        <begin position="433"/>
        <end position="493"/>
    </location>
</feature>
<dbReference type="SUPFAM" id="SSF49785">
    <property type="entry name" value="Galactose-binding domain-like"/>
    <property type="match status" value="1"/>
</dbReference>
<dbReference type="InterPro" id="IPR009030">
    <property type="entry name" value="Growth_fac_rcpt_cys_sf"/>
</dbReference>
<dbReference type="Gene3D" id="3.40.50.410">
    <property type="entry name" value="von Willebrand factor, type A domain"/>
    <property type="match status" value="1"/>
</dbReference>
<dbReference type="FunFam" id="2.60.120.290:FF:000005">
    <property type="entry name" value="Procollagen C-endopeptidase enhancer 1"/>
    <property type="match status" value="1"/>
</dbReference>
<dbReference type="GO" id="GO:0005509">
    <property type="term" value="F:calcium ion binding"/>
    <property type="evidence" value="ECO:0007669"/>
    <property type="project" value="InterPro"/>
</dbReference>
<evidence type="ECO:0000256" key="13">
    <source>
        <dbReference type="ARBA" id="ARBA00023180"/>
    </source>
</evidence>
<keyword evidence="13" id="KW-0325">Glycoprotein</keyword>
<dbReference type="Proteomes" id="UP001249851">
    <property type="component" value="Unassembled WGS sequence"/>
</dbReference>
<keyword evidence="9" id="KW-1133">Transmembrane helix</keyword>
<dbReference type="GO" id="GO:0016020">
    <property type="term" value="C:membrane"/>
    <property type="evidence" value="ECO:0007669"/>
    <property type="project" value="UniProtKB-SubCell"/>
</dbReference>
<dbReference type="InterPro" id="IPR001881">
    <property type="entry name" value="EGF-like_Ca-bd_dom"/>
</dbReference>
<dbReference type="SUPFAM" id="SSF49899">
    <property type="entry name" value="Concanavalin A-like lectins/glucanases"/>
    <property type="match status" value="1"/>
</dbReference>
<keyword evidence="5" id="KW-0812">Transmembrane</keyword>
<dbReference type="Pfam" id="PF14670">
    <property type="entry name" value="FXa_inhibition"/>
    <property type="match status" value="2"/>
</dbReference>
<dbReference type="SMART" id="SM00181">
    <property type="entry name" value="EGF"/>
    <property type="match status" value="11"/>
</dbReference>
<dbReference type="InterPro" id="IPR013320">
    <property type="entry name" value="ConA-like_dom_sf"/>
</dbReference>
<dbReference type="PROSITE" id="PS50923">
    <property type="entry name" value="SUSHI"/>
    <property type="match status" value="7"/>
</dbReference>
<evidence type="ECO:0000256" key="8">
    <source>
        <dbReference type="ARBA" id="ARBA00022837"/>
    </source>
</evidence>
<feature type="disulfide bond" evidence="14">
    <location>
        <begin position="1072"/>
        <end position="1081"/>
    </location>
</feature>
<keyword evidence="24" id="KW-1185">Reference proteome</keyword>
<dbReference type="Gene3D" id="2.10.50.10">
    <property type="entry name" value="Tumor Necrosis Factor Receptor, subunit A, domain 2"/>
    <property type="match status" value="2"/>
</dbReference>
<dbReference type="InterPro" id="IPR000152">
    <property type="entry name" value="EGF-type_Asp/Asn_hydroxyl_site"/>
</dbReference>
<dbReference type="Gene3D" id="3.50.4.10">
    <property type="entry name" value="Hepatocyte Growth Factor"/>
    <property type="match status" value="1"/>
</dbReference>
<dbReference type="InterPro" id="IPR035976">
    <property type="entry name" value="Sushi/SCR/CCP_sf"/>
</dbReference>
<evidence type="ECO:0000259" key="19">
    <source>
        <dbReference type="PROSITE" id="PS50234"/>
    </source>
</evidence>
<evidence type="ECO:0000259" key="17">
    <source>
        <dbReference type="PROSITE" id="PS50022"/>
    </source>
</evidence>
<evidence type="ECO:0000256" key="10">
    <source>
        <dbReference type="ARBA" id="ARBA00023136"/>
    </source>
</evidence>
<dbReference type="InterPro" id="IPR036465">
    <property type="entry name" value="vWFA_dom_sf"/>
</dbReference>
<dbReference type="SMART" id="SM00159">
    <property type="entry name" value="PTX"/>
    <property type="match status" value="1"/>
</dbReference>
<accession>A0AAD9QKR3</accession>
<feature type="disulfide bond" evidence="15">
    <location>
        <begin position="1969"/>
        <end position="1996"/>
    </location>
</feature>
<feature type="domain" description="Sushi" evidence="21">
    <location>
        <begin position="1770"/>
        <end position="1823"/>
    </location>
</feature>
<dbReference type="InterPro" id="IPR000421">
    <property type="entry name" value="FA58C"/>
</dbReference>
<evidence type="ECO:0000256" key="11">
    <source>
        <dbReference type="ARBA" id="ARBA00023157"/>
    </source>
</evidence>
<feature type="domain" description="CUB" evidence="16">
    <location>
        <begin position="2227"/>
        <end position="2338"/>
    </location>
</feature>
<evidence type="ECO:0000259" key="18">
    <source>
        <dbReference type="PROSITE" id="PS50026"/>
    </source>
</evidence>
<feature type="domain" description="EGF-like" evidence="18">
    <location>
        <begin position="1084"/>
        <end position="1122"/>
    </location>
</feature>
<feature type="domain" description="Sushi" evidence="21">
    <location>
        <begin position="1940"/>
        <end position="1998"/>
    </location>
</feature>
<dbReference type="Pfam" id="PF12661">
    <property type="entry name" value="hEGF"/>
    <property type="match status" value="2"/>
</dbReference>
<dbReference type="InterPro" id="IPR000436">
    <property type="entry name" value="Sushi_SCR_CCP_dom"/>
</dbReference>
<dbReference type="FunFam" id="2.10.70.10:FF:000011">
    <property type="entry name" value="CUB and sushi domain-containing protein 3 isoform A"/>
    <property type="match status" value="2"/>
</dbReference>
<dbReference type="InterPro" id="IPR000742">
    <property type="entry name" value="EGF"/>
</dbReference>
<dbReference type="SUPFAM" id="SSF57414">
    <property type="entry name" value="Hairpin loop containing domain-like"/>
    <property type="match status" value="1"/>
</dbReference>
<dbReference type="PROSITE" id="PS00010">
    <property type="entry name" value="ASX_HYDROXYL"/>
    <property type="match status" value="9"/>
</dbReference>
<sequence length="2344" mass="256109">MLSEISPRLKIEKDEHFHMEEEGISLGVWLSKSTIVLAISRIVLSQSVDWLNVSEEELKKLRGEHRDQKSDIFFLIDASGSLSTHNFNEEKKFITNLLNEMSVANDATRVEVIPFGSTASIFINQISVAAANKNKCTFNEKFNTLPHSINGYMTNMKDAFSLVRDVCIGSLNKDKRVPLSSFKTSVILITDGRWNRPRGDASPVALAQELIQAGVEVFAVGVGYIDFSKLQQVVQIPSKQAFHLQNFNQFSQLATYLRGDPYEELWQTQHVDASKCNGNCDSKAICACGLVYGDYKCACPRGYYGSGKVGQCTLCPVSTYKDFTGYADSCTACPGFSGHQTVGSYARSDCACDTGYSGDPASGKDCTIRSCETLPIPANGAIRGGSCGRTYLSTCTFECEEGYTLEGSETRQCIVSPQNIMEWSGDSAKCEPIVCPSVNVQGANQTEGNCTTSTREYRTQCTFVCGIKFELSGNPTITCQLSGQWTDLPQCIDNDPGTNVATVNWDFSYNDNSLIANEPGITNDSFTVTLTIGGLNVNTDLPKLLNIGESRIKYTPPTCWNCPEDILRDNLTDNKANVAWSRPNCSDNSGVPPDIKSTRPNGDLFQVPGTYVVSYTGKPVQFTHRQKMVLSPSRILVPTRCVTYNACLDTTLLPLLQRCTCAPVELGNLYFIALAELCNDTFQVCDAQLSACKPDAVQVFCGNVTTPVRRRRRSTTMEVNIRYTHVFPKTNISEGLEGQAGQDAFNREKVKANETRNEVYNRLKTVNWFNYQASTGLELKDKDVSNFNLGQVEAYCSADGAVVRKCDKGATSCNKKEGEVTKCTRCPVGKYYDSDADDCLLCPEGTYSQSAGALQCTQCPEGTWTVGSRSENFTSCIDECGPGYFSSTGVARCVVCPIGTYSSGERNKACTSCPSVLSTHGTGASSTANCKVVDTCVSSPCFNGGTCVNTKESYRCDCPHGYNGVNCQIEINECLSSPCYRSSTCVDKVNAYQCLCPDEFTGTDCELPYSLCSRRTPCENGGCIDKGGTYECVCPTEYKGTFCELKFDKCTTNPCQNNGVCIDGSPTYACLCQPGYSGANCQINIDDCAAVAEPCKNGGTCVDGIQSYSCQCPTGYTGASCENAIDRCVGQPCRNGGKCVNTPTGYNCHCKPVLSSDYDLSFQLRAIKSYARVKKIIPDLRAFTIAFWMRTKDNKAGTVISYSTQMESIVQDNAIVLQDYASFVLSVNNQTVFTGLTVNDGQWHHVAVTWESTNGAWVAYKDGLKTMSSSAFQKGQVIAGSGFMILAQEQDTLGGGFNTEENFVGDVSQMNVFDYVLSANDVYNLAYSCDYVQGNVAAWSDFRERLFGEYHVTDKSYYKSYISGSDNQVVSQSNPESCATSCLSQSSFVCRSFDFDNSSNTWYAVRVNIEHSMVDCLESLEVSTDQVVPDADMTASSQYDSTTAPSGGRLNYQTQYDDQGVTVTQIGGWAAAKLDQTQWLQVKFSQVFQITAVATQGQEGAANWVTSYKLQYSIDGAGWTDYSKVTQISLQWFAMKFMPSKLCTCDSILKRGVGVESLCELRHMDVQHQSLSQQTAQTNASPRLVKMVELVLTDTMTTSLWLVLILVLLSMELSRPLTTAPEVLSPSLVMLGILFMDLLVELARQENGLDVIQNDDECTKSPCNQWCVNTNGGYLCHCHKGYTLQGSTTCVDLNECSHSNGGCSHICHNSAGSYTCSCPSGMELDSGKRSCKDIDECASSNGGCEHSCINTHQSYYCVCRQGYSLRADKSSCEANGNVALSSGLLMGSTATYTCQNNYKATYATIRYCRADGQWSGGEPSCIRVLCEEIGQVEHATRVLTGANNGQNVAGTTATFTCIANYRMTAEGDATRTCQQDGTWSGTQPRCVAAFCSPVPTPSNGVVQGYRYELGATLRITCNDGYNLVPPSSSFRTCVSNGAVVDCGDPGNPYGGYRDISGGTTFRSTVTYTCKANHHLEGEDSQTCQGNGQWSGFKPVCLERSCGNPGVPANGNKNSTSYKYGNSVKFECNSGYSLQGSEVRTCQTNGLWTGTQPTFVNCGDPGTPANGIRYGDSFTYQSSIFIECDPGYKLVGDLTRTCQADGTWSGSQPTCQVTSCGTFLNGPNGVVTSRNYPSNYDNNEYCTWQIQVPVNKKIRLDFSEFKTESGRDFLLIYDTNHFQSPNIAFDGTTYKPPPFTSSGNVLRVRFISDGATTFKGFSFSYKQVDESCGGVFEDGSGSITSPNYPSFYGDNLKCMWLLYRTTESVEFVLTDMNTQSNYDFLVIRSGRFGEKLLSNGWSGLSVPSFSFHSSSYLWVQFETNAPQAGHSSYTGWSARFQRYWPYVTG</sequence>
<dbReference type="InterPro" id="IPR002035">
    <property type="entry name" value="VWF_A"/>
</dbReference>
<dbReference type="CDD" id="cd00054">
    <property type="entry name" value="EGF_CA"/>
    <property type="match status" value="9"/>
</dbReference>
<dbReference type="Gene3D" id="2.10.70.10">
    <property type="entry name" value="Complement Module, domain 1"/>
    <property type="match status" value="8"/>
</dbReference>
<dbReference type="Pfam" id="PF00354">
    <property type="entry name" value="Pentaxin"/>
    <property type="match status" value="1"/>
</dbReference>
<protein>
    <submittedName>
        <fullName evidence="23">Sushi</fullName>
    </submittedName>
</protein>
<dbReference type="FunFam" id="2.10.25.10:FF:000009">
    <property type="entry name" value="Low-density lipoprotein receptor isoform 1"/>
    <property type="match status" value="1"/>
</dbReference>
<dbReference type="Pfam" id="PF07699">
    <property type="entry name" value="Ephrin_rec_like"/>
    <property type="match status" value="2"/>
</dbReference>
<dbReference type="GO" id="GO:0006897">
    <property type="term" value="P:endocytosis"/>
    <property type="evidence" value="ECO:0007669"/>
    <property type="project" value="UniProtKB-KW"/>
</dbReference>
<evidence type="ECO:0000256" key="1">
    <source>
        <dbReference type="ARBA" id="ARBA00004479"/>
    </source>
</evidence>
<dbReference type="EMBL" id="JARQWQ010000026">
    <property type="protein sequence ID" value="KAK2563081.1"/>
    <property type="molecule type" value="Genomic_DNA"/>
</dbReference>